<dbReference type="PROSITE" id="PS50165">
    <property type="entry name" value="UVRC"/>
    <property type="match status" value="1"/>
</dbReference>
<dbReference type="PANTHER" id="PTHR30562">
    <property type="entry name" value="UVRC/OXIDOREDUCTASE"/>
    <property type="match status" value="1"/>
</dbReference>
<dbReference type="Pfam" id="PF22920">
    <property type="entry name" value="UvrC_RNaseH"/>
    <property type="match status" value="1"/>
</dbReference>
<dbReference type="SUPFAM" id="SSF82771">
    <property type="entry name" value="GIY-YIG endonuclease"/>
    <property type="match status" value="1"/>
</dbReference>
<feature type="coiled-coil region" evidence="6">
    <location>
        <begin position="223"/>
        <end position="250"/>
    </location>
</feature>
<dbReference type="Pfam" id="PF02151">
    <property type="entry name" value="UVR"/>
    <property type="match status" value="1"/>
</dbReference>
<dbReference type="InterPro" id="IPR047296">
    <property type="entry name" value="GIY-YIG_UvrC_Cho"/>
</dbReference>
<evidence type="ECO:0000256" key="2">
    <source>
        <dbReference type="ARBA" id="ARBA00022763"/>
    </source>
</evidence>
<organism evidence="10">
    <name type="scientific">hydrothermal vent metagenome</name>
    <dbReference type="NCBI Taxonomy" id="652676"/>
    <lineage>
        <taxon>unclassified sequences</taxon>
        <taxon>metagenomes</taxon>
        <taxon>ecological metagenomes</taxon>
    </lineage>
</organism>
<evidence type="ECO:0000256" key="4">
    <source>
        <dbReference type="ARBA" id="ARBA00022881"/>
    </source>
</evidence>
<keyword evidence="6" id="KW-0175">Coiled coil</keyword>
<dbReference type="SMART" id="SM00465">
    <property type="entry name" value="GIYc"/>
    <property type="match status" value="1"/>
</dbReference>
<evidence type="ECO:0000259" key="8">
    <source>
        <dbReference type="PROSITE" id="PS50164"/>
    </source>
</evidence>
<dbReference type="PROSITE" id="PS50164">
    <property type="entry name" value="GIY_YIG"/>
    <property type="match status" value="1"/>
</dbReference>
<dbReference type="InterPro" id="IPR035901">
    <property type="entry name" value="GIY-YIG_endonuc_sf"/>
</dbReference>
<protein>
    <submittedName>
        <fullName evidence="10">Excinuclease ABC subunit C</fullName>
    </submittedName>
</protein>
<gene>
    <name evidence="10" type="ORF">MNBD_NITROSPIRAE01-2237</name>
</gene>
<dbReference type="InterPro" id="IPR001162">
    <property type="entry name" value="UvrC_RNase_H_dom"/>
</dbReference>
<evidence type="ECO:0000256" key="3">
    <source>
        <dbReference type="ARBA" id="ARBA00022769"/>
    </source>
</evidence>
<feature type="domain" description="GIY-YIG" evidence="8">
    <location>
        <begin position="12"/>
        <end position="91"/>
    </location>
</feature>
<feature type="domain" description="UvrC family homology region profile" evidence="9">
    <location>
        <begin position="252"/>
        <end position="480"/>
    </location>
</feature>
<accession>A0A3B1CRJ7</accession>
<dbReference type="Pfam" id="PF14520">
    <property type="entry name" value="HHH_5"/>
    <property type="match status" value="1"/>
</dbReference>
<dbReference type="SUPFAM" id="SSF47781">
    <property type="entry name" value="RuvA domain 2-like"/>
    <property type="match status" value="1"/>
</dbReference>
<keyword evidence="4" id="KW-0267">Excision nuclease</keyword>
<dbReference type="PANTHER" id="PTHR30562:SF1">
    <property type="entry name" value="UVRABC SYSTEM PROTEIN C"/>
    <property type="match status" value="1"/>
</dbReference>
<dbReference type="InterPro" id="IPR001943">
    <property type="entry name" value="UVR_dom"/>
</dbReference>
<dbReference type="InterPro" id="IPR038476">
    <property type="entry name" value="UvrC_RNase_H_dom_sf"/>
</dbReference>
<dbReference type="Pfam" id="PF01541">
    <property type="entry name" value="GIY-YIG"/>
    <property type="match status" value="1"/>
</dbReference>
<proteinExistence type="inferred from homology"/>
<keyword evidence="2" id="KW-0227">DNA damage</keyword>
<dbReference type="NCBIfam" id="NF001824">
    <property type="entry name" value="PRK00558.1-5"/>
    <property type="match status" value="1"/>
</dbReference>
<dbReference type="FunFam" id="3.40.1440.10:FF:000001">
    <property type="entry name" value="UvrABC system protein C"/>
    <property type="match status" value="1"/>
</dbReference>
<evidence type="ECO:0000313" key="10">
    <source>
        <dbReference type="EMBL" id="VAX26524.1"/>
    </source>
</evidence>
<dbReference type="GO" id="GO:0006289">
    <property type="term" value="P:nucleotide-excision repair"/>
    <property type="evidence" value="ECO:0007669"/>
    <property type="project" value="InterPro"/>
</dbReference>
<dbReference type="Gene3D" id="1.10.150.20">
    <property type="entry name" value="5' to 3' exonuclease, C-terminal subdomain"/>
    <property type="match status" value="1"/>
</dbReference>
<name>A0A3B1CRJ7_9ZZZZ</name>
<dbReference type="Gene3D" id="4.10.860.10">
    <property type="entry name" value="UVR domain"/>
    <property type="match status" value="1"/>
</dbReference>
<feature type="domain" description="UVR" evidence="7">
    <location>
        <begin position="201"/>
        <end position="236"/>
    </location>
</feature>
<dbReference type="AlphaFoldDB" id="A0A3B1CRJ7"/>
<dbReference type="InterPro" id="IPR036876">
    <property type="entry name" value="UVR_dom_sf"/>
</dbReference>
<dbReference type="CDD" id="cd10434">
    <property type="entry name" value="GIY-YIG_UvrC_Cho"/>
    <property type="match status" value="1"/>
</dbReference>
<dbReference type="InterPro" id="IPR050066">
    <property type="entry name" value="UvrABC_protein_C"/>
</dbReference>
<dbReference type="GO" id="GO:0009380">
    <property type="term" value="C:excinuclease repair complex"/>
    <property type="evidence" value="ECO:0007669"/>
    <property type="project" value="InterPro"/>
</dbReference>
<keyword evidence="3" id="KW-0228">DNA excision</keyword>
<dbReference type="SUPFAM" id="SSF46600">
    <property type="entry name" value="C-terminal UvrC-binding domain of UvrB"/>
    <property type="match status" value="1"/>
</dbReference>
<dbReference type="HAMAP" id="MF_00203">
    <property type="entry name" value="UvrC"/>
    <property type="match status" value="1"/>
</dbReference>
<dbReference type="Pfam" id="PF08459">
    <property type="entry name" value="UvrC_RNaseH_dom"/>
    <property type="match status" value="1"/>
</dbReference>
<dbReference type="Gene3D" id="3.30.420.340">
    <property type="entry name" value="UvrC, RNAse H endonuclease domain"/>
    <property type="match status" value="1"/>
</dbReference>
<dbReference type="InterPro" id="IPR010994">
    <property type="entry name" value="RuvA_2-like"/>
</dbReference>
<keyword evidence="5" id="KW-0234">DNA repair</keyword>
<evidence type="ECO:0000256" key="6">
    <source>
        <dbReference type="SAM" id="Coils"/>
    </source>
</evidence>
<dbReference type="EMBL" id="UOGF01000015">
    <property type="protein sequence ID" value="VAX26524.1"/>
    <property type="molecule type" value="Genomic_DNA"/>
</dbReference>
<evidence type="ECO:0000256" key="5">
    <source>
        <dbReference type="ARBA" id="ARBA00023204"/>
    </source>
</evidence>
<sequence length="607" mass="68448">MDLKEKLNTLSKSPGVYLMKGARGEVLYVGKAKVLANRVRSYFQSSRGVTPRIASMIARIVDLETIVTGSELEALILENNLIKRHRPKYNVTLRDDKNYPLLRLPIKEDYPRLEKVRKLKQDGARYFGPYVPGGGLREIMGLLRRIFPIPNCTIEIDGKLDRPCIEYEIKRCLAPCTGYQSKAEYAEMIAQLILFLEGKDKALVKTLKTQMQQKSDALDFETAARLRDQIRRVERALQHQRITSSKLEDQDVIGLARDKTLAEIHVIFVRGGKVIGRKDFFFEQVSEISDEALCAGFVKQFYHKEGLVPREILLPFELEEAPLLQQWLSSQSGKSVHLRSPKRGKKKDLLQLAKDNAENGLSGQKKVRSGGQAELIMLQALLHLKKLPTRIEGYDISNIMGTHAVGSMVVFENGLPLKSDYRHFKIKTIEGANDFGMMAEVLSRRFRKKEGSDAETETKQPDLILIDGGLGQLSSVDPVLQTYGLGAIDLIGLAKERGERFERVFLPYETEPIALPPGDPATHLLMRVRNEAHRFAVSYHRKIRSKAMTETPLQKVEGIGPVRRRALLKHFGSLKKIREASLQALTDAPAMNIKSATAVFEALRKIS</sequence>
<dbReference type="GO" id="GO:0009381">
    <property type="term" value="F:excinuclease ABC activity"/>
    <property type="evidence" value="ECO:0007669"/>
    <property type="project" value="InterPro"/>
</dbReference>
<dbReference type="Gene3D" id="3.40.1440.10">
    <property type="entry name" value="GIY-YIG endonuclease"/>
    <property type="match status" value="1"/>
</dbReference>
<evidence type="ECO:0000259" key="7">
    <source>
        <dbReference type="PROSITE" id="PS50151"/>
    </source>
</evidence>
<evidence type="ECO:0000259" key="9">
    <source>
        <dbReference type="PROSITE" id="PS50165"/>
    </source>
</evidence>
<dbReference type="NCBIfam" id="TIGR00194">
    <property type="entry name" value="uvrC"/>
    <property type="match status" value="1"/>
</dbReference>
<reference evidence="10" key="1">
    <citation type="submission" date="2018-06" db="EMBL/GenBank/DDBJ databases">
        <authorList>
            <person name="Zhirakovskaya E."/>
        </authorList>
    </citation>
    <scope>NUCLEOTIDE SEQUENCE</scope>
</reference>
<keyword evidence="1" id="KW-0963">Cytoplasm</keyword>
<dbReference type="PROSITE" id="PS50151">
    <property type="entry name" value="UVR"/>
    <property type="match status" value="1"/>
</dbReference>
<dbReference type="InterPro" id="IPR000305">
    <property type="entry name" value="GIY-YIG_endonuc"/>
</dbReference>
<evidence type="ECO:0000256" key="1">
    <source>
        <dbReference type="ARBA" id="ARBA00022490"/>
    </source>
</evidence>
<dbReference type="InterPro" id="IPR004791">
    <property type="entry name" value="UvrC"/>
</dbReference>